<dbReference type="Gramene" id="OMO70821">
    <property type="protein sequence ID" value="OMO70821"/>
    <property type="gene ID" value="CCACVL1_18646"/>
</dbReference>
<sequence>MATEVIPIEKWNLVTLRNEQEEVAARAVWAPSEPSEIDQPNLRREIEEEARIRKDRAESVFMEQVIALLSQVDIETRRDVKKKILVTLRYKAKRLEAENKKPDFYR</sequence>
<proteinExistence type="predicted"/>
<comment type="caution">
    <text evidence="1">The sequence shown here is derived from an EMBL/GenBank/DDBJ whole genome shotgun (WGS) entry which is preliminary data.</text>
</comment>
<protein>
    <submittedName>
        <fullName evidence="1">Uncharacterized protein</fullName>
    </submittedName>
</protein>
<accession>A0A1R3HKM0</accession>
<reference evidence="1 2" key="1">
    <citation type="submission" date="2013-09" db="EMBL/GenBank/DDBJ databases">
        <title>Corchorus capsularis genome sequencing.</title>
        <authorList>
            <person name="Alam M."/>
            <person name="Haque M.S."/>
            <person name="Islam M.S."/>
            <person name="Emdad E.M."/>
            <person name="Islam M.M."/>
            <person name="Ahmed B."/>
            <person name="Halim A."/>
            <person name="Hossen Q.M.M."/>
            <person name="Hossain M.Z."/>
            <person name="Ahmed R."/>
            <person name="Khan M.M."/>
            <person name="Islam R."/>
            <person name="Rashid M.M."/>
            <person name="Khan S.A."/>
            <person name="Rahman M.S."/>
            <person name="Alam M."/>
        </authorList>
    </citation>
    <scope>NUCLEOTIDE SEQUENCE [LARGE SCALE GENOMIC DNA]</scope>
    <source>
        <strain evidence="2">cv. CVL-1</strain>
        <tissue evidence="1">Whole seedling</tissue>
    </source>
</reference>
<gene>
    <name evidence="1" type="ORF">CCACVL1_18646</name>
</gene>
<keyword evidence="2" id="KW-1185">Reference proteome</keyword>
<dbReference type="Proteomes" id="UP000188268">
    <property type="component" value="Unassembled WGS sequence"/>
</dbReference>
<evidence type="ECO:0000313" key="1">
    <source>
        <dbReference type="EMBL" id="OMO70821.1"/>
    </source>
</evidence>
<dbReference type="EMBL" id="AWWV01011762">
    <property type="protein sequence ID" value="OMO70821.1"/>
    <property type="molecule type" value="Genomic_DNA"/>
</dbReference>
<dbReference type="AlphaFoldDB" id="A0A1R3HKM0"/>
<name>A0A1R3HKM0_COCAP</name>
<organism evidence="1 2">
    <name type="scientific">Corchorus capsularis</name>
    <name type="common">Jute</name>
    <dbReference type="NCBI Taxonomy" id="210143"/>
    <lineage>
        <taxon>Eukaryota</taxon>
        <taxon>Viridiplantae</taxon>
        <taxon>Streptophyta</taxon>
        <taxon>Embryophyta</taxon>
        <taxon>Tracheophyta</taxon>
        <taxon>Spermatophyta</taxon>
        <taxon>Magnoliopsida</taxon>
        <taxon>eudicotyledons</taxon>
        <taxon>Gunneridae</taxon>
        <taxon>Pentapetalae</taxon>
        <taxon>rosids</taxon>
        <taxon>malvids</taxon>
        <taxon>Malvales</taxon>
        <taxon>Malvaceae</taxon>
        <taxon>Grewioideae</taxon>
        <taxon>Apeibeae</taxon>
        <taxon>Corchorus</taxon>
    </lineage>
</organism>
<evidence type="ECO:0000313" key="2">
    <source>
        <dbReference type="Proteomes" id="UP000188268"/>
    </source>
</evidence>